<dbReference type="Gene3D" id="2.60.200.20">
    <property type="match status" value="1"/>
</dbReference>
<feature type="domain" description="FHA" evidence="2">
    <location>
        <begin position="57"/>
        <end position="116"/>
    </location>
</feature>
<dbReference type="InterPro" id="IPR008984">
    <property type="entry name" value="SMAD_FHA_dom_sf"/>
</dbReference>
<evidence type="ECO:0000313" key="3">
    <source>
        <dbReference type="EMBL" id="MCP2729929.1"/>
    </source>
</evidence>
<dbReference type="EMBL" id="JAMZMM010000154">
    <property type="protein sequence ID" value="MCP2729929.1"/>
    <property type="molecule type" value="Genomic_DNA"/>
</dbReference>
<dbReference type="PROSITE" id="PS50006">
    <property type="entry name" value="FHA_DOMAIN"/>
    <property type="match status" value="1"/>
</dbReference>
<name>A0AAE3KN45_9CYAN</name>
<dbReference type="SMART" id="SM00240">
    <property type="entry name" value="FHA"/>
    <property type="match status" value="1"/>
</dbReference>
<evidence type="ECO:0000313" key="4">
    <source>
        <dbReference type="Proteomes" id="UP001204953"/>
    </source>
</evidence>
<dbReference type="Proteomes" id="UP001204953">
    <property type="component" value="Unassembled WGS sequence"/>
</dbReference>
<feature type="region of interest" description="Disordered" evidence="1">
    <location>
        <begin position="1"/>
        <end position="28"/>
    </location>
</feature>
<accession>A0AAE3KN45</accession>
<evidence type="ECO:0000259" key="2">
    <source>
        <dbReference type="PROSITE" id="PS50006"/>
    </source>
</evidence>
<keyword evidence="4" id="KW-1185">Reference proteome</keyword>
<protein>
    <submittedName>
        <fullName evidence="3">FHA domain-containing protein</fullName>
    </submittedName>
</protein>
<dbReference type="Pfam" id="PF00498">
    <property type="entry name" value="FHA"/>
    <property type="match status" value="1"/>
</dbReference>
<organism evidence="3 4">
    <name type="scientific">Limnofasciculus baicalensis BBK-W-15</name>
    <dbReference type="NCBI Taxonomy" id="2699891"/>
    <lineage>
        <taxon>Bacteria</taxon>
        <taxon>Bacillati</taxon>
        <taxon>Cyanobacteriota</taxon>
        <taxon>Cyanophyceae</taxon>
        <taxon>Coleofasciculales</taxon>
        <taxon>Coleofasciculaceae</taxon>
        <taxon>Limnofasciculus</taxon>
        <taxon>Limnofasciculus baicalensis</taxon>
    </lineage>
</organism>
<sequence>MKLEMLPLNPSPDYQSPDSLPPLDSENENLSELTEGHVLIVKDERGQHRFVLDGDIYSIGRERDCDIRLYSLFVSRHHATLVRVHHEDGADSYRIVDGTLEGRVSANGLLINGKKLHSYDLENEEKIVFGPGVQAIYYRVRQPIDNVEGMES</sequence>
<proteinExistence type="predicted"/>
<evidence type="ECO:0000256" key="1">
    <source>
        <dbReference type="SAM" id="MobiDB-lite"/>
    </source>
</evidence>
<dbReference type="SUPFAM" id="SSF49879">
    <property type="entry name" value="SMAD/FHA domain"/>
    <property type="match status" value="1"/>
</dbReference>
<dbReference type="AlphaFoldDB" id="A0AAE3KN45"/>
<gene>
    <name evidence="3" type="ORF">NJ959_15960</name>
</gene>
<dbReference type="InterPro" id="IPR000253">
    <property type="entry name" value="FHA_dom"/>
</dbReference>
<comment type="caution">
    <text evidence="3">The sequence shown here is derived from an EMBL/GenBank/DDBJ whole genome shotgun (WGS) entry which is preliminary data.</text>
</comment>
<reference evidence="3" key="1">
    <citation type="submission" date="2022-06" db="EMBL/GenBank/DDBJ databases">
        <title>New cyanobacteria of genus Symplocastrum in benthos of Lake Baikal.</title>
        <authorList>
            <person name="Sorokovikova E."/>
            <person name="Tikhonova I."/>
            <person name="Krasnopeev A."/>
            <person name="Evseev P."/>
            <person name="Gladkikh A."/>
            <person name="Belykh O."/>
        </authorList>
    </citation>
    <scope>NUCLEOTIDE SEQUENCE</scope>
    <source>
        <strain evidence="3">BBK-W-15</strain>
    </source>
</reference>
<dbReference type="RefSeq" id="WP_254012702.1">
    <property type="nucleotide sequence ID" value="NZ_JAMZMM010000154.1"/>
</dbReference>